<feature type="compositionally biased region" description="Basic residues" evidence="3">
    <location>
        <begin position="1"/>
        <end position="12"/>
    </location>
</feature>
<dbReference type="GO" id="GO:0008270">
    <property type="term" value="F:zinc ion binding"/>
    <property type="evidence" value="ECO:0007669"/>
    <property type="project" value="UniProtKB-KW"/>
</dbReference>
<keyword evidence="2" id="KW-0175">Coiled coil</keyword>
<evidence type="ECO:0000259" key="4">
    <source>
        <dbReference type="PROSITE" id="PS50089"/>
    </source>
</evidence>
<dbReference type="AlphaFoldDB" id="A0A9W4WUS9"/>
<keyword evidence="1" id="KW-0479">Metal-binding</keyword>
<reference evidence="5" key="1">
    <citation type="submission" date="2022-08" db="EMBL/GenBank/DDBJ databases">
        <authorList>
            <person name="Kallberg Y."/>
            <person name="Tangrot J."/>
            <person name="Rosling A."/>
        </authorList>
    </citation>
    <scope>NUCLEOTIDE SEQUENCE</scope>
    <source>
        <strain evidence="5">Wild A</strain>
    </source>
</reference>
<dbReference type="Proteomes" id="UP001153678">
    <property type="component" value="Unassembled WGS sequence"/>
</dbReference>
<dbReference type="InterPro" id="IPR013083">
    <property type="entry name" value="Znf_RING/FYVE/PHD"/>
</dbReference>
<comment type="caution">
    <text evidence="5">The sequence shown here is derived from an EMBL/GenBank/DDBJ whole genome shotgun (WGS) entry which is preliminary data.</text>
</comment>
<feature type="coiled-coil region" evidence="2">
    <location>
        <begin position="256"/>
        <end position="298"/>
    </location>
</feature>
<evidence type="ECO:0000256" key="1">
    <source>
        <dbReference type="PROSITE-ProRule" id="PRU00175"/>
    </source>
</evidence>
<dbReference type="Gene3D" id="3.30.40.10">
    <property type="entry name" value="Zinc/RING finger domain, C3HC4 (zinc finger)"/>
    <property type="match status" value="1"/>
</dbReference>
<dbReference type="SUPFAM" id="SSF57850">
    <property type="entry name" value="RING/U-box"/>
    <property type="match status" value="1"/>
</dbReference>
<proteinExistence type="predicted"/>
<accession>A0A9W4WUS9</accession>
<feature type="region of interest" description="Disordered" evidence="3">
    <location>
        <begin position="76"/>
        <end position="106"/>
    </location>
</feature>
<protein>
    <submittedName>
        <fullName evidence="5">19314_t:CDS:1</fullName>
    </submittedName>
</protein>
<name>A0A9W4WUS9_9GLOM</name>
<feature type="compositionally biased region" description="Basic and acidic residues" evidence="3">
    <location>
        <begin position="13"/>
        <end position="26"/>
    </location>
</feature>
<dbReference type="EMBL" id="CAMKVN010004632">
    <property type="protein sequence ID" value="CAI2187446.1"/>
    <property type="molecule type" value="Genomic_DNA"/>
</dbReference>
<keyword evidence="6" id="KW-1185">Reference proteome</keyword>
<dbReference type="InterPro" id="IPR001841">
    <property type="entry name" value="Znf_RING"/>
</dbReference>
<dbReference type="PROSITE" id="PS50089">
    <property type="entry name" value="ZF_RING_2"/>
    <property type="match status" value="1"/>
</dbReference>
<evidence type="ECO:0000313" key="6">
    <source>
        <dbReference type="Proteomes" id="UP001153678"/>
    </source>
</evidence>
<evidence type="ECO:0000256" key="2">
    <source>
        <dbReference type="SAM" id="Coils"/>
    </source>
</evidence>
<dbReference type="OrthoDB" id="2389680at2759"/>
<keyword evidence="1" id="KW-0863">Zinc-finger</keyword>
<feature type="domain" description="RING-type" evidence="4">
    <location>
        <begin position="499"/>
        <end position="548"/>
    </location>
</feature>
<sequence length="585" mass="67496">MSTSIIRRKKTKQREQRCEKRSHEETRRKEELIQVDIFSQAPFPLGNSVRSTWLFWPTILAICEITQAVIPFNRVDNKENQEPREKRQRKSEPPSISNNNIIHEPNKKEGVPYYNLSVQNSIKPLTSNNVTKLLDNIIHEPNEKECVPNYIDLTKLDDDPSIQNSIKPSTSNNVTKLLDNIIHEPEGVPNYIDLTELDDNPSVQNNIKHKIFQLVKKMEAEKYEIILKIMEIKEADKLKTVERVMKMNEDEKFETIKREEAEKRTIVEKKEAEKQAIVEKKEADNQKALWEAKEYRQSILRLENTGSIRGALEFIRSKILLNRSPSIFEEPVDKTLLRLSQDKNFTNYLQKACHENHLRFDDVKRCVGGLYHTASKNFHGHGKITINAQSWSTNEVLSLGVIFEYFKIQWSYCNADDESNISRSEHGEITSHFALHSLQFIPMASEPSSATIASEPSTSTSEIQTDTSEPPQLEVLALIYLRNQEISTIPSRIPKLNPCGICQRVILKFRLQSFVVLGCEHLFHRQCLENYIMQAETDPITLTCPSFRLTFAEAMLQKRADHLVIYRNPPAPGTVVELGRSHVIR</sequence>
<organism evidence="5 6">
    <name type="scientific">Funneliformis geosporum</name>
    <dbReference type="NCBI Taxonomy" id="1117311"/>
    <lineage>
        <taxon>Eukaryota</taxon>
        <taxon>Fungi</taxon>
        <taxon>Fungi incertae sedis</taxon>
        <taxon>Mucoromycota</taxon>
        <taxon>Glomeromycotina</taxon>
        <taxon>Glomeromycetes</taxon>
        <taxon>Glomerales</taxon>
        <taxon>Glomeraceae</taxon>
        <taxon>Funneliformis</taxon>
    </lineage>
</organism>
<feature type="region of interest" description="Disordered" evidence="3">
    <location>
        <begin position="1"/>
        <end position="26"/>
    </location>
</feature>
<keyword evidence="1" id="KW-0862">Zinc</keyword>
<evidence type="ECO:0000313" key="5">
    <source>
        <dbReference type="EMBL" id="CAI2187446.1"/>
    </source>
</evidence>
<evidence type="ECO:0000256" key="3">
    <source>
        <dbReference type="SAM" id="MobiDB-lite"/>
    </source>
</evidence>
<gene>
    <name evidence="5" type="ORF">FWILDA_LOCUS13084</name>
</gene>
<feature type="compositionally biased region" description="Basic and acidic residues" evidence="3">
    <location>
        <begin position="76"/>
        <end position="85"/>
    </location>
</feature>